<gene>
    <name evidence="1" type="ORF">FH608_000295</name>
</gene>
<organism evidence="1 2">
    <name type="scientific">Nonomuraea phyllanthi</name>
    <dbReference type="NCBI Taxonomy" id="2219224"/>
    <lineage>
        <taxon>Bacteria</taxon>
        <taxon>Bacillati</taxon>
        <taxon>Actinomycetota</taxon>
        <taxon>Actinomycetes</taxon>
        <taxon>Streptosporangiales</taxon>
        <taxon>Streptosporangiaceae</taxon>
        <taxon>Nonomuraea</taxon>
    </lineage>
</organism>
<dbReference type="Proteomes" id="UP000312512">
    <property type="component" value="Unassembled WGS sequence"/>
</dbReference>
<dbReference type="EMBL" id="VDLX02000001">
    <property type="protein sequence ID" value="KAB8197063.1"/>
    <property type="molecule type" value="Genomic_DNA"/>
</dbReference>
<name>A0A5C4WTY0_9ACTN</name>
<comment type="caution">
    <text evidence="1">The sequence shown here is derived from an EMBL/GenBank/DDBJ whole genome shotgun (WGS) entry which is preliminary data.</text>
</comment>
<dbReference type="AlphaFoldDB" id="A0A5C4WTY0"/>
<keyword evidence="2" id="KW-1185">Reference proteome</keyword>
<dbReference type="OrthoDB" id="3827914at2"/>
<evidence type="ECO:0000313" key="2">
    <source>
        <dbReference type="Proteomes" id="UP000312512"/>
    </source>
</evidence>
<sequence>MIALAAFRMAAYVRSHRVYQAFLLALAMLAILYGSRAPRGEEASVLTDGAVLIIPVLAWAARSLLDTEPDRQREMSAIQAGGRGREVAAGLVAALAACAVLAALALGWALALGISQSPPTGVLAAALVLYALAALTGTALGALTSRAVITSPAVSIMALLLGFLAMLLLSASPLRWLTVPLIAWMKAANTGHLLAELPQLAAVSLVWCLIGLGAYVVIRRGRSL</sequence>
<dbReference type="RefSeq" id="WP_139627698.1">
    <property type="nucleotide sequence ID" value="NZ_CP045572.1"/>
</dbReference>
<accession>A0A5C4WTY0</accession>
<evidence type="ECO:0000313" key="1">
    <source>
        <dbReference type="EMBL" id="KAB8197063.1"/>
    </source>
</evidence>
<protein>
    <submittedName>
        <fullName evidence="1">Uncharacterized protein</fullName>
    </submittedName>
</protein>
<proteinExistence type="predicted"/>
<accession>A0A5P9YK74</accession>
<reference evidence="1 2" key="1">
    <citation type="submission" date="2019-10" db="EMBL/GenBank/DDBJ databases">
        <title>Nonomuraea sp. nov., isolated from Phyllanthus amarus.</title>
        <authorList>
            <person name="Klykleung N."/>
            <person name="Tanasupawat S."/>
        </authorList>
    </citation>
    <scope>NUCLEOTIDE SEQUENCE [LARGE SCALE GENOMIC DNA]</scope>
    <source>
        <strain evidence="1 2">PA1-10</strain>
    </source>
</reference>